<evidence type="ECO:0000256" key="2">
    <source>
        <dbReference type="ARBA" id="ARBA00023034"/>
    </source>
</evidence>
<proteinExistence type="predicted"/>
<protein>
    <submittedName>
        <fullName evidence="5">GPP34 family phosphoprotein</fullName>
    </submittedName>
</protein>
<accession>A0ABW1F5X0</accession>
<evidence type="ECO:0000256" key="1">
    <source>
        <dbReference type="ARBA" id="ARBA00004255"/>
    </source>
</evidence>
<keyword evidence="4" id="KW-0472">Membrane</keyword>
<name>A0ABW1F5X0_9ACTN</name>
<comment type="subcellular location">
    <subcellularLocation>
        <location evidence="1">Golgi apparatus membrane</location>
        <topology evidence="1">Peripheral membrane protein</topology>
        <orientation evidence="1">Cytoplasmic side</orientation>
    </subcellularLocation>
</comment>
<dbReference type="InterPro" id="IPR008628">
    <property type="entry name" value="GPP34-like"/>
</dbReference>
<dbReference type="Pfam" id="PF05719">
    <property type="entry name" value="GPP34"/>
    <property type="match status" value="1"/>
</dbReference>
<keyword evidence="3" id="KW-0446">Lipid-binding</keyword>
<comment type="caution">
    <text evidence="5">The sequence shown here is derived from an EMBL/GenBank/DDBJ whole genome shotgun (WGS) entry which is preliminary data.</text>
</comment>
<evidence type="ECO:0000313" key="6">
    <source>
        <dbReference type="Proteomes" id="UP001596067"/>
    </source>
</evidence>
<dbReference type="EMBL" id="JBHSOD010000053">
    <property type="protein sequence ID" value="MFC5889210.1"/>
    <property type="molecule type" value="Genomic_DNA"/>
</dbReference>
<reference evidence="6" key="1">
    <citation type="journal article" date="2019" name="Int. J. Syst. Evol. Microbiol.">
        <title>The Global Catalogue of Microorganisms (GCM) 10K type strain sequencing project: providing services to taxonomists for standard genome sequencing and annotation.</title>
        <authorList>
            <consortium name="The Broad Institute Genomics Platform"/>
            <consortium name="The Broad Institute Genome Sequencing Center for Infectious Disease"/>
            <person name="Wu L."/>
            <person name="Ma J."/>
        </authorList>
    </citation>
    <scope>NUCLEOTIDE SEQUENCE [LARGE SCALE GENOMIC DNA]</scope>
    <source>
        <strain evidence="6">CGMCC 4.1469</strain>
    </source>
</reference>
<keyword evidence="6" id="KW-1185">Reference proteome</keyword>
<evidence type="ECO:0000313" key="5">
    <source>
        <dbReference type="EMBL" id="MFC5889210.1"/>
    </source>
</evidence>
<dbReference type="Proteomes" id="UP001596067">
    <property type="component" value="Unassembled WGS sequence"/>
</dbReference>
<dbReference type="Gene3D" id="1.10.3630.10">
    <property type="entry name" value="yeast vps74-n-term truncation variant domain like"/>
    <property type="match status" value="1"/>
</dbReference>
<evidence type="ECO:0000256" key="3">
    <source>
        <dbReference type="ARBA" id="ARBA00023121"/>
    </source>
</evidence>
<evidence type="ECO:0000256" key="4">
    <source>
        <dbReference type="ARBA" id="ARBA00023136"/>
    </source>
</evidence>
<dbReference type="InterPro" id="IPR038261">
    <property type="entry name" value="GPP34-like_sf"/>
</dbReference>
<gene>
    <name evidence="5" type="ORF">ACFP0N_29995</name>
</gene>
<dbReference type="RefSeq" id="WP_345328126.1">
    <property type="nucleotide sequence ID" value="NZ_BAAAVH010000016.1"/>
</dbReference>
<keyword evidence="2" id="KW-0333">Golgi apparatus</keyword>
<organism evidence="5 6">
    <name type="scientific">Kitasatospora aburaviensis</name>
    <dbReference type="NCBI Taxonomy" id="67265"/>
    <lineage>
        <taxon>Bacteria</taxon>
        <taxon>Bacillati</taxon>
        <taxon>Actinomycetota</taxon>
        <taxon>Actinomycetes</taxon>
        <taxon>Kitasatosporales</taxon>
        <taxon>Streptomycetaceae</taxon>
        <taxon>Kitasatospora</taxon>
    </lineage>
</organism>
<sequence>MSRGLHLAAYLLAFDTRAQSLQDRTRAGFLLRAAALAELAHRGAVAEDGAGRVQIVSAARTGDGVLDALLGEVGGRPRTWKSWIRRSRDDTLEAVEEELAVLGVVTMADRDPYGPVVPQRAVAMDDPREALDLQVRVAELVRGGVPVTEVPYADAVLAALAAHGHLRLVLSRQDRKAHAGRITALTDRLAGDAPGLARAVTGLNLTMVAAQGGMGGG</sequence>